<keyword evidence="1" id="KW-0880">Kelch repeat</keyword>
<protein>
    <submittedName>
        <fullName evidence="4">Uncharacterized protein</fullName>
    </submittedName>
</protein>
<accession>A0ABN9WSD5</accession>
<evidence type="ECO:0000313" key="5">
    <source>
        <dbReference type="Proteomes" id="UP001189429"/>
    </source>
</evidence>
<dbReference type="InterPro" id="IPR052124">
    <property type="entry name" value="Rab9_kelch_effector"/>
</dbReference>
<sequence>MTLAQAGDPESQELEKRDWSLFFSEKLDSGGTGHSGNFSAAHHRAAHQYEFRAAEETRSGAVGSSQEGSDLPDASSRSLSSSDCFNGPNCYEPHFEVLEASGSSPSARAGMRVALHNSSGAMFVFGGTTSDDFLNDMYVYKLLEHTWVLCRTNGDPPPQVLHPTIALWEAEYTLFLFGGVDALGDTPGPGGLCIATLSVTTPS</sequence>
<dbReference type="EMBL" id="CAUYUJ010019044">
    <property type="protein sequence ID" value="CAK0888217.1"/>
    <property type="molecule type" value="Genomic_DNA"/>
</dbReference>
<name>A0ABN9WSD5_9DINO</name>
<feature type="compositionally biased region" description="Low complexity" evidence="3">
    <location>
        <begin position="69"/>
        <end position="80"/>
    </location>
</feature>
<evidence type="ECO:0000256" key="2">
    <source>
        <dbReference type="ARBA" id="ARBA00022737"/>
    </source>
</evidence>
<dbReference type="PANTHER" id="PTHR46647">
    <property type="entry name" value="RAB9 EFFECTOR PROTEIN WITH KELCH MOTIFS"/>
    <property type="match status" value="1"/>
</dbReference>
<keyword evidence="2" id="KW-0677">Repeat</keyword>
<dbReference type="PANTHER" id="PTHR46647:SF1">
    <property type="entry name" value="RAB9 EFFECTOR PROTEIN WITH KELCH MOTIFS"/>
    <property type="match status" value="1"/>
</dbReference>
<evidence type="ECO:0000256" key="3">
    <source>
        <dbReference type="SAM" id="MobiDB-lite"/>
    </source>
</evidence>
<dbReference type="InterPro" id="IPR015915">
    <property type="entry name" value="Kelch-typ_b-propeller"/>
</dbReference>
<dbReference type="Proteomes" id="UP001189429">
    <property type="component" value="Unassembled WGS sequence"/>
</dbReference>
<gene>
    <name evidence="4" type="ORF">PCOR1329_LOCUS69042</name>
</gene>
<dbReference type="Pfam" id="PF24681">
    <property type="entry name" value="Kelch_KLHDC2_KLHL20_DRC7"/>
    <property type="match status" value="1"/>
</dbReference>
<proteinExistence type="predicted"/>
<feature type="region of interest" description="Disordered" evidence="3">
    <location>
        <begin position="54"/>
        <end position="80"/>
    </location>
</feature>
<comment type="caution">
    <text evidence="4">The sequence shown here is derived from an EMBL/GenBank/DDBJ whole genome shotgun (WGS) entry which is preliminary data.</text>
</comment>
<organism evidence="4 5">
    <name type="scientific">Prorocentrum cordatum</name>
    <dbReference type="NCBI Taxonomy" id="2364126"/>
    <lineage>
        <taxon>Eukaryota</taxon>
        <taxon>Sar</taxon>
        <taxon>Alveolata</taxon>
        <taxon>Dinophyceae</taxon>
        <taxon>Prorocentrales</taxon>
        <taxon>Prorocentraceae</taxon>
        <taxon>Prorocentrum</taxon>
    </lineage>
</organism>
<dbReference type="SUPFAM" id="SSF117281">
    <property type="entry name" value="Kelch motif"/>
    <property type="match status" value="1"/>
</dbReference>
<keyword evidence="5" id="KW-1185">Reference proteome</keyword>
<reference evidence="4" key="1">
    <citation type="submission" date="2023-10" db="EMBL/GenBank/DDBJ databases">
        <authorList>
            <person name="Chen Y."/>
            <person name="Shah S."/>
            <person name="Dougan E. K."/>
            <person name="Thang M."/>
            <person name="Chan C."/>
        </authorList>
    </citation>
    <scope>NUCLEOTIDE SEQUENCE [LARGE SCALE GENOMIC DNA]</scope>
</reference>
<evidence type="ECO:0000256" key="1">
    <source>
        <dbReference type="ARBA" id="ARBA00022441"/>
    </source>
</evidence>
<evidence type="ECO:0000313" key="4">
    <source>
        <dbReference type="EMBL" id="CAK0888217.1"/>
    </source>
</evidence>
<dbReference type="Gene3D" id="2.120.10.80">
    <property type="entry name" value="Kelch-type beta propeller"/>
    <property type="match status" value="1"/>
</dbReference>